<dbReference type="PIRSF" id="PIRSF037031">
    <property type="entry name" value="Redox_disulphide_2"/>
    <property type="match status" value="1"/>
</dbReference>
<protein>
    <recommendedName>
        <fullName evidence="3">Thioredoxin-like fold domain-containing protein</fullName>
    </recommendedName>
</protein>
<evidence type="ECO:0000259" key="3">
    <source>
        <dbReference type="Pfam" id="PF13192"/>
    </source>
</evidence>
<dbReference type="InterPro" id="IPR005243">
    <property type="entry name" value="THIRX-like_proc"/>
</dbReference>
<keyword evidence="5" id="KW-1185">Reference proteome</keyword>
<feature type="disulfide bond" description="Redox-active" evidence="2">
    <location>
        <begin position="11"/>
        <end position="14"/>
    </location>
</feature>
<gene>
    <name evidence="4" type="ORF">Pla123a_34130</name>
</gene>
<dbReference type="NCBIfam" id="TIGR00412">
    <property type="entry name" value="redox_disulf_2"/>
    <property type="match status" value="1"/>
</dbReference>
<dbReference type="InterPro" id="IPR012336">
    <property type="entry name" value="Thioredoxin-like_fold"/>
</dbReference>
<evidence type="ECO:0000256" key="2">
    <source>
        <dbReference type="PIRSR" id="PIRSR037031-51"/>
    </source>
</evidence>
<sequence length="82" mass="8622" precursor="true">MTIVQVLGTGCKKCVSLKENVETALKEMGVEADVQKIEDINQIIHFGVMSTPALAVDGEVKIVGKVATPAEIKAVLSQGELG</sequence>
<dbReference type="InterPro" id="IPR036249">
    <property type="entry name" value="Thioredoxin-like_sf"/>
</dbReference>
<dbReference type="Proteomes" id="UP000318478">
    <property type="component" value="Unassembled WGS sequence"/>
</dbReference>
<dbReference type="OrthoDB" id="9800630at2"/>
<dbReference type="AlphaFoldDB" id="A0A5C5YIA1"/>
<feature type="active site" description="Nucleophile" evidence="1">
    <location>
        <position position="14"/>
    </location>
</feature>
<dbReference type="SUPFAM" id="SSF52833">
    <property type="entry name" value="Thioredoxin-like"/>
    <property type="match status" value="1"/>
</dbReference>
<evidence type="ECO:0000313" key="4">
    <source>
        <dbReference type="EMBL" id="TWT74589.1"/>
    </source>
</evidence>
<evidence type="ECO:0000256" key="1">
    <source>
        <dbReference type="PIRSR" id="PIRSR037031-50"/>
    </source>
</evidence>
<dbReference type="PANTHER" id="PTHR36450:SF1">
    <property type="entry name" value="THIOREDOXIN"/>
    <property type="match status" value="1"/>
</dbReference>
<dbReference type="EMBL" id="SJPO01000008">
    <property type="protein sequence ID" value="TWT74589.1"/>
    <property type="molecule type" value="Genomic_DNA"/>
</dbReference>
<feature type="active site" description="Nucleophile" evidence="1">
    <location>
        <position position="11"/>
    </location>
</feature>
<dbReference type="RefSeq" id="WP_146589086.1">
    <property type="nucleotide sequence ID" value="NZ_SJPO01000008.1"/>
</dbReference>
<dbReference type="Gene3D" id="3.40.30.10">
    <property type="entry name" value="Glutaredoxin"/>
    <property type="match status" value="1"/>
</dbReference>
<organism evidence="4 5">
    <name type="scientific">Posidoniimonas polymericola</name>
    <dbReference type="NCBI Taxonomy" id="2528002"/>
    <lineage>
        <taxon>Bacteria</taxon>
        <taxon>Pseudomonadati</taxon>
        <taxon>Planctomycetota</taxon>
        <taxon>Planctomycetia</taxon>
        <taxon>Pirellulales</taxon>
        <taxon>Lacipirellulaceae</taxon>
        <taxon>Posidoniimonas</taxon>
    </lineage>
</organism>
<dbReference type="Pfam" id="PF13192">
    <property type="entry name" value="Thioredoxin_3"/>
    <property type="match status" value="1"/>
</dbReference>
<keyword evidence="2" id="KW-1015">Disulfide bond</keyword>
<evidence type="ECO:0000313" key="5">
    <source>
        <dbReference type="Proteomes" id="UP000318478"/>
    </source>
</evidence>
<accession>A0A5C5YIA1</accession>
<feature type="domain" description="Thioredoxin-like fold" evidence="3">
    <location>
        <begin position="4"/>
        <end position="76"/>
    </location>
</feature>
<reference evidence="4 5" key="1">
    <citation type="submission" date="2019-02" db="EMBL/GenBank/DDBJ databases">
        <title>Deep-cultivation of Planctomycetes and their phenomic and genomic characterization uncovers novel biology.</title>
        <authorList>
            <person name="Wiegand S."/>
            <person name="Jogler M."/>
            <person name="Boedeker C."/>
            <person name="Pinto D."/>
            <person name="Vollmers J."/>
            <person name="Rivas-Marin E."/>
            <person name="Kohn T."/>
            <person name="Peeters S.H."/>
            <person name="Heuer A."/>
            <person name="Rast P."/>
            <person name="Oberbeckmann S."/>
            <person name="Bunk B."/>
            <person name="Jeske O."/>
            <person name="Meyerdierks A."/>
            <person name="Storesund J.E."/>
            <person name="Kallscheuer N."/>
            <person name="Luecker S."/>
            <person name="Lage O.M."/>
            <person name="Pohl T."/>
            <person name="Merkel B.J."/>
            <person name="Hornburger P."/>
            <person name="Mueller R.-W."/>
            <person name="Bruemmer F."/>
            <person name="Labrenz M."/>
            <person name="Spormann A.M."/>
            <person name="Op Den Camp H."/>
            <person name="Overmann J."/>
            <person name="Amann R."/>
            <person name="Jetten M.S.M."/>
            <person name="Mascher T."/>
            <person name="Medema M.H."/>
            <person name="Devos D.P."/>
            <person name="Kaster A.-K."/>
            <person name="Ovreas L."/>
            <person name="Rohde M."/>
            <person name="Galperin M.Y."/>
            <person name="Jogler C."/>
        </authorList>
    </citation>
    <scope>NUCLEOTIDE SEQUENCE [LARGE SCALE GENOMIC DNA]</scope>
    <source>
        <strain evidence="4 5">Pla123a</strain>
    </source>
</reference>
<comment type="caution">
    <text evidence="4">The sequence shown here is derived from an EMBL/GenBank/DDBJ whole genome shotgun (WGS) entry which is preliminary data.</text>
</comment>
<name>A0A5C5YIA1_9BACT</name>
<proteinExistence type="predicted"/>
<dbReference type="PANTHER" id="PTHR36450">
    <property type="entry name" value="THIOREDOXIN"/>
    <property type="match status" value="1"/>
</dbReference>
<keyword evidence="2" id="KW-0676">Redox-active center</keyword>